<dbReference type="Proteomes" id="UP001551011">
    <property type="component" value="Unassembled WGS sequence"/>
</dbReference>
<dbReference type="EMBL" id="JBFAEG010000017">
    <property type="protein sequence ID" value="MEU5709947.1"/>
    <property type="molecule type" value="Genomic_DNA"/>
</dbReference>
<dbReference type="RefSeq" id="WP_158712506.1">
    <property type="nucleotide sequence ID" value="NZ_JBFAEG010000017.1"/>
</dbReference>
<protein>
    <recommendedName>
        <fullName evidence="3">DUF2171 domain-containing protein</fullName>
    </recommendedName>
</protein>
<evidence type="ECO:0000313" key="1">
    <source>
        <dbReference type="EMBL" id="MEU5709947.1"/>
    </source>
</evidence>
<evidence type="ECO:0008006" key="3">
    <source>
        <dbReference type="Google" id="ProtNLM"/>
    </source>
</evidence>
<sequence>MRGTRITLTTDVEALGTRHHTGDQGTVEEVHVDGDLTVRMDDGRRTFLGSEEWVSASQ</sequence>
<accession>A0ABV3ADW2</accession>
<reference evidence="1 2" key="1">
    <citation type="submission" date="2024-06" db="EMBL/GenBank/DDBJ databases">
        <title>The Natural Products Discovery Center: Release of the First 8490 Sequenced Strains for Exploring Actinobacteria Biosynthetic Diversity.</title>
        <authorList>
            <person name="Kalkreuter E."/>
            <person name="Kautsar S.A."/>
            <person name="Yang D."/>
            <person name="Bader C.D."/>
            <person name="Teijaro C.N."/>
            <person name="Fluegel L."/>
            <person name="Davis C.M."/>
            <person name="Simpson J.R."/>
            <person name="Lauterbach L."/>
            <person name="Steele A.D."/>
            <person name="Gui C."/>
            <person name="Meng S."/>
            <person name="Li G."/>
            <person name="Viehrig K."/>
            <person name="Ye F."/>
            <person name="Su P."/>
            <person name="Kiefer A.F."/>
            <person name="Nichols A."/>
            <person name="Cepeda A.J."/>
            <person name="Yan W."/>
            <person name="Fan B."/>
            <person name="Jiang Y."/>
            <person name="Adhikari A."/>
            <person name="Zheng C.-J."/>
            <person name="Schuster L."/>
            <person name="Cowan T.M."/>
            <person name="Smanski M.J."/>
            <person name="Chevrette M.G."/>
            <person name="De Carvalho L.P.S."/>
            <person name="Shen B."/>
        </authorList>
    </citation>
    <scope>NUCLEOTIDE SEQUENCE [LARGE SCALE GENOMIC DNA]</scope>
    <source>
        <strain evidence="1 2">NPDC020594</strain>
    </source>
</reference>
<organism evidence="1 2">
    <name type="scientific">Streptomyces flaveolus</name>
    <dbReference type="NCBI Taxonomy" id="67297"/>
    <lineage>
        <taxon>Bacteria</taxon>
        <taxon>Bacillati</taxon>
        <taxon>Actinomycetota</taxon>
        <taxon>Actinomycetes</taxon>
        <taxon>Kitasatosporales</taxon>
        <taxon>Streptomycetaceae</taxon>
        <taxon>Streptomyces</taxon>
    </lineage>
</organism>
<gene>
    <name evidence="1" type="ORF">AB0H04_24230</name>
</gene>
<comment type="caution">
    <text evidence="1">The sequence shown here is derived from an EMBL/GenBank/DDBJ whole genome shotgun (WGS) entry which is preliminary data.</text>
</comment>
<keyword evidence="2" id="KW-1185">Reference proteome</keyword>
<name>A0ABV3ADW2_9ACTN</name>
<proteinExistence type="predicted"/>
<evidence type="ECO:0000313" key="2">
    <source>
        <dbReference type="Proteomes" id="UP001551011"/>
    </source>
</evidence>